<comment type="caution">
    <text evidence="2">The sequence shown here is derived from an EMBL/GenBank/DDBJ whole genome shotgun (WGS) entry which is preliminary data.</text>
</comment>
<gene>
    <name evidence="2" type="ORF">Tci_055638</name>
</gene>
<proteinExistence type="predicted"/>
<keyword evidence="2" id="KW-0378">Hydrolase</keyword>
<dbReference type="EMBL" id="BKCJ010008726">
    <property type="protein sequence ID" value="GEU83660.1"/>
    <property type="molecule type" value="Genomic_DNA"/>
</dbReference>
<keyword evidence="2" id="KW-0645">Protease</keyword>
<organism evidence="2">
    <name type="scientific">Tanacetum cinerariifolium</name>
    <name type="common">Dalmatian daisy</name>
    <name type="synonym">Chrysanthemum cinerariifolium</name>
    <dbReference type="NCBI Taxonomy" id="118510"/>
    <lineage>
        <taxon>Eukaryota</taxon>
        <taxon>Viridiplantae</taxon>
        <taxon>Streptophyta</taxon>
        <taxon>Embryophyta</taxon>
        <taxon>Tracheophyta</taxon>
        <taxon>Spermatophyta</taxon>
        <taxon>Magnoliopsida</taxon>
        <taxon>eudicotyledons</taxon>
        <taxon>Gunneridae</taxon>
        <taxon>Pentapetalae</taxon>
        <taxon>asterids</taxon>
        <taxon>campanulids</taxon>
        <taxon>Asterales</taxon>
        <taxon>Asteraceae</taxon>
        <taxon>Asteroideae</taxon>
        <taxon>Anthemideae</taxon>
        <taxon>Anthemidinae</taxon>
        <taxon>Tanacetum</taxon>
    </lineage>
</organism>
<evidence type="ECO:0000313" key="2">
    <source>
        <dbReference type="EMBL" id="GEU83660.1"/>
    </source>
</evidence>
<sequence>MVHTRNSDNNNPPDPIATQLAAIAAKLEAFETMKEDIEALNEGERSRSSRNGKAFFYFSDFKACSKHEGISSEQSFTANAFALLDRFLSAMLAIGYLAPLVVFLESIVLVELLCLILAEEHTFLTLPLHVPAKFQKWNQVQRGVLVVRSKEAQLTRKLLEHSHADKDQLKVYARKRNIYHLVPLPGNQNKVHTQNSNNINPPDPIATQLAAIAAKLEAFETMKEDIAAFKEGE</sequence>
<evidence type="ECO:0000256" key="1">
    <source>
        <dbReference type="SAM" id="Phobius"/>
    </source>
</evidence>
<reference evidence="2" key="1">
    <citation type="journal article" date="2019" name="Sci. Rep.">
        <title>Draft genome of Tanacetum cinerariifolium, the natural source of mosquito coil.</title>
        <authorList>
            <person name="Yamashiro T."/>
            <person name="Shiraishi A."/>
            <person name="Satake H."/>
            <person name="Nakayama K."/>
        </authorList>
    </citation>
    <scope>NUCLEOTIDE SEQUENCE</scope>
</reference>
<keyword evidence="1" id="KW-0472">Membrane</keyword>
<feature type="transmembrane region" description="Helical" evidence="1">
    <location>
        <begin position="93"/>
        <end position="118"/>
    </location>
</feature>
<name>A0A6L2NC38_TANCI</name>
<keyword evidence="1" id="KW-0812">Transmembrane</keyword>
<keyword evidence="1" id="KW-1133">Transmembrane helix</keyword>
<accession>A0A6L2NC38</accession>
<dbReference type="GO" id="GO:0008233">
    <property type="term" value="F:peptidase activity"/>
    <property type="evidence" value="ECO:0007669"/>
    <property type="project" value="UniProtKB-KW"/>
</dbReference>
<dbReference type="AlphaFoldDB" id="A0A6L2NC38"/>
<dbReference type="GO" id="GO:0006508">
    <property type="term" value="P:proteolysis"/>
    <property type="evidence" value="ECO:0007669"/>
    <property type="project" value="UniProtKB-KW"/>
</dbReference>
<protein>
    <submittedName>
        <fullName evidence="2">Retrotransposon Gag domain, retroviral aspartyl protease</fullName>
    </submittedName>
</protein>